<dbReference type="AlphaFoldDB" id="A0A2R8A8R5"/>
<dbReference type="PANTHER" id="PTHR47506">
    <property type="entry name" value="TRANSCRIPTIONAL REGULATORY PROTEIN"/>
    <property type="match status" value="1"/>
</dbReference>
<dbReference type="PANTHER" id="PTHR47506:SF1">
    <property type="entry name" value="HTH-TYPE TRANSCRIPTIONAL REGULATOR YJDC"/>
    <property type="match status" value="1"/>
</dbReference>
<dbReference type="Gene3D" id="1.10.357.10">
    <property type="entry name" value="Tetracycline Repressor, domain 2"/>
    <property type="match status" value="1"/>
</dbReference>
<dbReference type="PROSITE" id="PS50977">
    <property type="entry name" value="HTH_TETR_2"/>
    <property type="match status" value="1"/>
</dbReference>
<dbReference type="Proteomes" id="UP000244932">
    <property type="component" value="Unassembled WGS sequence"/>
</dbReference>
<evidence type="ECO:0000256" key="2">
    <source>
        <dbReference type="ARBA" id="ARBA00023125"/>
    </source>
</evidence>
<accession>A0A2R8A8R5</accession>
<dbReference type="InterPro" id="IPR036271">
    <property type="entry name" value="Tet_transcr_reg_TetR-rel_C_sf"/>
</dbReference>
<organism evidence="6 7">
    <name type="scientific">Pontivivens insulae</name>
    <dbReference type="NCBI Taxonomy" id="1639689"/>
    <lineage>
        <taxon>Bacteria</taxon>
        <taxon>Pseudomonadati</taxon>
        <taxon>Pseudomonadota</taxon>
        <taxon>Alphaproteobacteria</taxon>
        <taxon>Rhodobacterales</taxon>
        <taxon>Paracoccaceae</taxon>
        <taxon>Pontivivens</taxon>
    </lineage>
</organism>
<dbReference type="PRINTS" id="PR00455">
    <property type="entry name" value="HTHTETR"/>
</dbReference>
<dbReference type="OrthoDB" id="9809772at2"/>
<dbReference type="InterPro" id="IPR009057">
    <property type="entry name" value="Homeodomain-like_sf"/>
</dbReference>
<dbReference type="RefSeq" id="WP_108781116.1">
    <property type="nucleotide sequence ID" value="NZ_OMKW01000001.1"/>
</dbReference>
<evidence type="ECO:0000313" key="6">
    <source>
        <dbReference type="EMBL" id="SPF28408.1"/>
    </source>
</evidence>
<dbReference type="InterPro" id="IPR054156">
    <property type="entry name" value="YxaF_TetR_C"/>
</dbReference>
<evidence type="ECO:0000259" key="5">
    <source>
        <dbReference type="PROSITE" id="PS50977"/>
    </source>
</evidence>
<keyword evidence="7" id="KW-1185">Reference proteome</keyword>
<keyword evidence="1" id="KW-0805">Transcription regulation</keyword>
<name>A0A2R8A8R5_9RHOB</name>
<feature type="DNA-binding region" description="H-T-H motif" evidence="4">
    <location>
        <begin position="26"/>
        <end position="45"/>
    </location>
</feature>
<keyword evidence="2 4" id="KW-0238">DNA-binding</keyword>
<proteinExistence type="predicted"/>
<evidence type="ECO:0000256" key="4">
    <source>
        <dbReference type="PROSITE-ProRule" id="PRU00335"/>
    </source>
</evidence>
<dbReference type="GO" id="GO:0003677">
    <property type="term" value="F:DNA binding"/>
    <property type="evidence" value="ECO:0007669"/>
    <property type="project" value="UniProtKB-UniRule"/>
</dbReference>
<evidence type="ECO:0000256" key="1">
    <source>
        <dbReference type="ARBA" id="ARBA00023015"/>
    </source>
</evidence>
<protein>
    <recommendedName>
        <fullName evidence="5">HTH tetR-type domain-containing protein</fullName>
    </recommendedName>
</protein>
<dbReference type="SUPFAM" id="SSF48498">
    <property type="entry name" value="Tetracyclin repressor-like, C-terminal domain"/>
    <property type="match status" value="1"/>
</dbReference>
<reference evidence="6 7" key="1">
    <citation type="submission" date="2018-03" db="EMBL/GenBank/DDBJ databases">
        <authorList>
            <person name="Keele B.F."/>
        </authorList>
    </citation>
    <scope>NUCLEOTIDE SEQUENCE [LARGE SCALE GENOMIC DNA]</scope>
    <source>
        <strain evidence="6 7">CeCT 8812</strain>
    </source>
</reference>
<evidence type="ECO:0000256" key="3">
    <source>
        <dbReference type="ARBA" id="ARBA00023163"/>
    </source>
</evidence>
<dbReference type="Pfam" id="PF00440">
    <property type="entry name" value="TetR_N"/>
    <property type="match status" value="1"/>
</dbReference>
<gene>
    <name evidence="6" type="ORF">POI8812_00707</name>
</gene>
<dbReference type="SUPFAM" id="SSF46689">
    <property type="entry name" value="Homeodomain-like"/>
    <property type="match status" value="1"/>
</dbReference>
<evidence type="ECO:0000313" key="7">
    <source>
        <dbReference type="Proteomes" id="UP000244932"/>
    </source>
</evidence>
<dbReference type="InterPro" id="IPR001647">
    <property type="entry name" value="HTH_TetR"/>
</dbReference>
<dbReference type="Pfam" id="PF21993">
    <property type="entry name" value="TetR_C_13_2"/>
    <property type="match status" value="1"/>
</dbReference>
<keyword evidence="3" id="KW-0804">Transcription</keyword>
<feature type="domain" description="HTH tetR-type" evidence="5">
    <location>
        <begin position="3"/>
        <end position="63"/>
    </location>
</feature>
<sequence>MTVSTADRLRETAQRLIQTHGYNGFSFRDLATEIGIKSASIHYHFPTKGDLARDVAQQYRKKFADRLEQILQDHDDLPARLAAYSECFSETLRNGNRLCLCGMLASESDTLPPKVHDEARLFFAEQVAWLELVIADDGPQSDETRQFAATYLSALEGAMMIARATGETDRIARTSAQLIDMHLKGRN</sequence>
<dbReference type="EMBL" id="OMKW01000001">
    <property type="protein sequence ID" value="SPF28408.1"/>
    <property type="molecule type" value="Genomic_DNA"/>
</dbReference>